<name>A0A7C1CDZ5_9CREN</name>
<dbReference type="PANTHER" id="PTHR43852">
    <property type="entry name" value="NUCLEOTIDYLTRANSFERASE"/>
    <property type="match status" value="1"/>
</dbReference>
<comment type="similarity">
    <text evidence="4">Belongs to the HepT RNase toxin family.</text>
</comment>
<keyword evidence="3" id="KW-0378">Hydrolase</keyword>
<dbReference type="AlphaFoldDB" id="A0A7C1CDZ5"/>
<dbReference type="InterPro" id="IPR052930">
    <property type="entry name" value="TA_antitoxin_MntA"/>
</dbReference>
<evidence type="ECO:0000259" key="5">
    <source>
        <dbReference type="Pfam" id="PF18765"/>
    </source>
</evidence>
<dbReference type="InterPro" id="IPR008201">
    <property type="entry name" value="HepT-like"/>
</dbReference>
<dbReference type="InterPro" id="IPR037038">
    <property type="entry name" value="HepT-like_sf"/>
</dbReference>
<sequence>METRSLVSQAWESLNKVKELVGSGVSSDLEEAFLRWYLYSLHQSVLDALASLISEAGLRKPGSYAELAKPLAEKGLVSEWFADEVARVARTRNLLVHAYRRVSREDLIEIGNRVFGTAPVLLESIIELAERLGVDPPHENVSSDMIAVFKQYPGIVAVLLFGSRARGDYRPDSDYDIAVLAEKPLAQRELEEIALKIADLLGVPADKVDIVDLQVATNELLYKVIRDHVPIYVSEDERFKRWVSENYIRVLDEEESLKQTYYVRLEKKLRQHIS</sequence>
<gene>
    <name evidence="6" type="ORF">ENN26_08625</name>
</gene>
<protein>
    <submittedName>
        <fullName evidence="6">DUF86 domain-containing protein</fullName>
    </submittedName>
</protein>
<feature type="domain" description="Polymerase beta nucleotidyltransferase" evidence="5">
    <location>
        <begin position="146"/>
        <end position="235"/>
    </location>
</feature>
<dbReference type="PANTHER" id="PTHR43852:SF3">
    <property type="entry name" value="NUCLEOTIDYLTRANSFERASE"/>
    <property type="match status" value="1"/>
</dbReference>
<dbReference type="Gene3D" id="1.20.120.580">
    <property type="entry name" value="bsu32300-like"/>
    <property type="match status" value="1"/>
</dbReference>
<organism evidence="6">
    <name type="scientific">Thermofilum adornatum</name>
    <dbReference type="NCBI Taxonomy" id="1365176"/>
    <lineage>
        <taxon>Archaea</taxon>
        <taxon>Thermoproteota</taxon>
        <taxon>Thermoprotei</taxon>
        <taxon>Thermofilales</taxon>
        <taxon>Thermofilaceae</taxon>
        <taxon>Thermofilum</taxon>
    </lineage>
</organism>
<dbReference type="GO" id="GO:0004540">
    <property type="term" value="F:RNA nuclease activity"/>
    <property type="evidence" value="ECO:0007669"/>
    <property type="project" value="InterPro"/>
</dbReference>
<comment type="caution">
    <text evidence="6">The sequence shown here is derived from an EMBL/GenBank/DDBJ whole genome shotgun (WGS) entry which is preliminary data.</text>
</comment>
<dbReference type="InterPro" id="IPR043519">
    <property type="entry name" value="NT_sf"/>
</dbReference>
<dbReference type="GO" id="GO:0016787">
    <property type="term" value="F:hydrolase activity"/>
    <property type="evidence" value="ECO:0007669"/>
    <property type="project" value="UniProtKB-KW"/>
</dbReference>
<accession>A0A7C1CDZ5</accession>
<keyword evidence="2" id="KW-0540">Nuclease</keyword>
<dbReference type="InterPro" id="IPR041633">
    <property type="entry name" value="Polbeta"/>
</dbReference>
<dbReference type="Gene3D" id="3.30.460.10">
    <property type="entry name" value="Beta Polymerase, domain 2"/>
    <property type="match status" value="1"/>
</dbReference>
<evidence type="ECO:0000256" key="4">
    <source>
        <dbReference type="ARBA" id="ARBA00024207"/>
    </source>
</evidence>
<dbReference type="GO" id="GO:0110001">
    <property type="term" value="C:toxin-antitoxin complex"/>
    <property type="evidence" value="ECO:0007669"/>
    <property type="project" value="InterPro"/>
</dbReference>
<dbReference type="EMBL" id="DSAY01000159">
    <property type="protein sequence ID" value="HDP15817.1"/>
    <property type="molecule type" value="Genomic_DNA"/>
</dbReference>
<reference evidence="6" key="1">
    <citation type="journal article" date="2020" name="mSystems">
        <title>Genome- and Community-Level Interaction Insights into Carbon Utilization and Element Cycling Functions of Hydrothermarchaeota in Hydrothermal Sediment.</title>
        <authorList>
            <person name="Zhou Z."/>
            <person name="Liu Y."/>
            <person name="Xu W."/>
            <person name="Pan J."/>
            <person name="Luo Z.H."/>
            <person name="Li M."/>
        </authorList>
    </citation>
    <scope>NUCLEOTIDE SEQUENCE [LARGE SCALE GENOMIC DNA]</scope>
    <source>
        <strain evidence="6">SpSt-116</strain>
    </source>
</reference>
<evidence type="ECO:0000256" key="3">
    <source>
        <dbReference type="ARBA" id="ARBA00022801"/>
    </source>
</evidence>
<evidence type="ECO:0000256" key="1">
    <source>
        <dbReference type="ARBA" id="ARBA00022649"/>
    </source>
</evidence>
<dbReference type="Pfam" id="PF18765">
    <property type="entry name" value="Polbeta"/>
    <property type="match status" value="1"/>
</dbReference>
<proteinExistence type="inferred from homology"/>
<dbReference type="Pfam" id="PF01934">
    <property type="entry name" value="HepT-like"/>
    <property type="match status" value="1"/>
</dbReference>
<evidence type="ECO:0000313" key="6">
    <source>
        <dbReference type="EMBL" id="HDP15817.1"/>
    </source>
</evidence>
<evidence type="ECO:0000256" key="2">
    <source>
        <dbReference type="ARBA" id="ARBA00022722"/>
    </source>
</evidence>
<keyword evidence="1" id="KW-1277">Toxin-antitoxin system</keyword>
<dbReference type="NCBIfam" id="NF047752">
    <property type="entry name" value="MntA_antitoxin"/>
    <property type="match status" value="1"/>
</dbReference>
<dbReference type="CDD" id="cd05403">
    <property type="entry name" value="NT_KNTase_like"/>
    <property type="match status" value="1"/>
</dbReference>
<dbReference type="SUPFAM" id="SSF81301">
    <property type="entry name" value="Nucleotidyltransferase"/>
    <property type="match status" value="1"/>
</dbReference>